<feature type="compositionally biased region" description="Basic residues" evidence="1">
    <location>
        <begin position="77"/>
        <end position="91"/>
    </location>
</feature>
<feature type="compositionally biased region" description="Basic and acidic residues" evidence="1">
    <location>
        <begin position="42"/>
        <end position="51"/>
    </location>
</feature>
<reference evidence="2" key="1">
    <citation type="submission" date="2013-04" db="EMBL/GenBank/DDBJ databases">
        <authorList>
            <person name="Qu J."/>
            <person name="Murali S.C."/>
            <person name="Bandaranaike D."/>
            <person name="Bellair M."/>
            <person name="Blankenburg K."/>
            <person name="Chao H."/>
            <person name="Dinh H."/>
            <person name="Doddapaneni H."/>
            <person name="Downs B."/>
            <person name="Dugan-Rocha S."/>
            <person name="Elkadiri S."/>
            <person name="Gnanaolivu R.D."/>
            <person name="Hernandez B."/>
            <person name="Javaid M."/>
            <person name="Jayaseelan J.C."/>
            <person name="Lee S."/>
            <person name="Li M."/>
            <person name="Ming W."/>
            <person name="Munidasa M."/>
            <person name="Muniz J."/>
            <person name="Nguyen L."/>
            <person name="Ongeri F."/>
            <person name="Osuji N."/>
            <person name="Pu L.-L."/>
            <person name="Puazo M."/>
            <person name="Qu C."/>
            <person name="Quiroz J."/>
            <person name="Raj R."/>
            <person name="Weissenberger G."/>
            <person name="Xin Y."/>
            <person name="Zou X."/>
            <person name="Han Y."/>
            <person name="Richards S."/>
            <person name="Worley K."/>
            <person name="Muzny D."/>
            <person name="Gibbs R."/>
        </authorList>
    </citation>
    <scope>NUCLEOTIDE SEQUENCE</scope>
    <source>
        <strain evidence="2">Sampled in the wild</strain>
    </source>
</reference>
<feature type="region of interest" description="Disordered" evidence="1">
    <location>
        <begin position="38"/>
        <end position="150"/>
    </location>
</feature>
<reference evidence="2" key="2">
    <citation type="submission" date="2017-10" db="EMBL/GenBank/DDBJ databases">
        <title>Ladona fulva Genome sequencing and assembly.</title>
        <authorList>
            <person name="Murali S."/>
            <person name="Richards S."/>
            <person name="Bandaranaike D."/>
            <person name="Bellair M."/>
            <person name="Blankenburg K."/>
            <person name="Chao H."/>
            <person name="Dinh H."/>
            <person name="Doddapaneni H."/>
            <person name="Dugan-Rocha S."/>
            <person name="Elkadiri S."/>
            <person name="Gnanaolivu R."/>
            <person name="Hernandez B."/>
            <person name="Skinner E."/>
            <person name="Javaid M."/>
            <person name="Lee S."/>
            <person name="Li M."/>
            <person name="Ming W."/>
            <person name="Munidasa M."/>
            <person name="Muniz J."/>
            <person name="Nguyen L."/>
            <person name="Hughes D."/>
            <person name="Osuji N."/>
            <person name="Pu L.-L."/>
            <person name="Puazo M."/>
            <person name="Qu C."/>
            <person name="Quiroz J."/>
            <person name="Raj R."/>
            <person name="Weissenberger G."/>
            <person name="Xin Y."/>
            <person name="Zou X."/>
            <person name="Han Y."/>
            <person name="Worley K."/>
            <person name="Muzny D."/>
            <person name="Gibbs R."/>
        </authorList>
    </citation>
    <scope>NUCLEOTIDE SEQUENCE</scope>
    <source>
        <strain evidence="2">Sampled in the wild</strain>
    </source>
</reference>
<dbReference type="OrthoDB" id="9946564at2759"/>
<organism evidence="2 3">
    <name type="scientific">Ladona fulva</name>
    <name type="common">Scarce chaser dragonfly</name>
    <name type="synonym">Libellula fulva</name>
    <dbReference type="NCBI Taxonomy" id="123851"/>
    <lineage>
        <taxon>Eukaryota</taxon>
        <taxon>Metazoa</taxon>
        <taxon>Ecdysozoa</taxon>
        <taxon>Arthropoda</taxon>
        <taxon>Hexapoda</taxon>
        <taxon>Insecta</taxon>
        <taxon>Pterygota</taxon>
        <taxon>Palaeoptera</taxon>
        <taxon>Odonata</taxon>
        <taxon>Epiprocta</taxon>
        <taxon>Anisoptera</taxon>
        <taxon>Libelluloidea</taxon>
        <taxon>Libellulidae</taxon>
        <taxon>Ladona</taxon>
    </lineage>
</organism>
<gene>
    <name evidence="2" type="ORF">J437_LFUL009294</name>
</gene>
<evidence type="ECO:0000256" key="1">
    <source>
        <dbReference type="SAM" id="MobiDB-lite"/>
    </source>
</evidence>
<comment type="caution">
    <text evidence="2">The sequence shown here is derived from an EMBL/GenBank/DDBJ whole genome shotgun (WGS) entry which is preliminary data.</text>
</comment>
<evidence type="ECO:0000313" key="2">
    <source>
        <dbReference type="EMBL" id="KAG8228589.1"/>
    </source>
</evidence>
<name>A0A8K0P2E1_LADFU</name>
<feature type="compositionally biased region" description="Low complexity" evidence="1">
    <location>
        <begin position="126"/>
        <end position="136"/>
    </location>
</feature>
<proteinExistence type="predicted"/>
<dbReference type="Proteomes" id="UP000792457">
    <property type="component" value="Unassembled WGS sequence"/>
</dbReference>
<sequence length="295" mass="31594">MEMIVAATEERKLQVEGKAGLEVHQSRAVQTVGIQLLGKGLVKKENAKVGDPEVAIGKGNQAGKSRRNRSGDDRSRSSLRSRSWSRSRSNSKSRSPTPSSRRPRSYRRSPSSGSQDSHSKAEGKGSKSASSSREAAPNTGASGRSSEDQLSAKLQAAIRAAQSADQLLRQQGVLLPPPQSTNSNSAQSKTSQPSTNRVIVVSDHNDPAALDEINAPGFVQHNFVSNGRSETYSEQAAGIISTVVSATLASKNDSAADKDSLFHPNLLVNSQVKMDKWVKKLFTLRQKAINGEPLV</sequence>
<feature type="compositionally biased region" description="Polar residues" evidence="1">
    <location>
        <begin position="180"/>
        <end position="196"/>
    </location>
</feature>
<dbReference type="AlphaFoldDB" id="A0A8K0P2E1"/>
<dbReference type="EMBL" id="KZ308378">
    <property type="protein sequence ID" value="KAG8228589.1"/>
    <property type="molecule type" value="Genomic_DNA"/>
</dbReference>
<accession>A0A8K0P2E1</accession>
<keyword evidence="3" id="KW-1185">Reference proteome</keyword>
<protein>
    <submittedName>
        <fullName evidence="2">Uncharacterized protein</fullName>
    </submittedName>
</protein>
<evidence type="ECO:0000313" key="3">
    <source>
        <dbReference type="Proteomes" id="UP000792457"/>
    </source>
</evidence>
<feature type="region of interest" description="Disordered" evidence="1">
    <location>
        <begin position="174"/>
        <end position="196"/>
    </location>
</feature>